<accession>A0A0D2KGP2</accession>
<gene>
    <name evidence="1" type="ORF">HYPSUDRAFT_97899</name>
</gene>
<dbReference type="Proteomes" id="UP000054270">
    <property type="component" value="Unassembled WGS sequence"/>
</dbReference>
<name>A0A0D2KGP2_HYPSF</name>
<evidence type="ECO:0008006" key="3">
    <source>
        <dbReference type="Google" id="ProtNLM"/>
    </source>
</evidence>
<reference evidence="2" key="1">
    <citation type="submission" date="2014-04" db="EMBL/GenBank/DDBJ databases">
        <title>Evolutionary Origins and Diversification of the Mycorrhizal Mutualists.</title>
        <authorList>
            <consortium name="DOE Joint Genome Institute"/>
            <consortium name="Mycorrhizal Genomics Consortium"/>
            <person name="Kohler A."/>
            <person name="Kuo A."/>
            <person name="Nagy L.G."/>
            <person name="Floudas D."/>
            <person name="Copeland A."/>
            <person name="Barry K.W."/>
            <person name="Cichocki N."/>
            <person name="Veneault-Fourrey C."/>
            <person name="LaButti K."/>
            <person name="Lindquist E.A."/>
            <person name="Lipzen A."/>
            <person name="Lundell T."/>
            <person name="Morin E."/>
            <person name="Murat C."/>
            <person name="Riley R."/>
            <person name="Ohm R."/>
            <person name="Sun H."/>
            <person name="Tunlid A."/>
            <person name="Henrissat B."/>
            <person name="Grigoriev I.V."/>
            <person name="Hibbett D.S."/>
            <person name="Martin F."/>
        </authorList>
    </citation>
    <scope>NUCLEOTIDE SEQUENCE [LARGE SCALE GENOMIC DNA]</scope>
    <source>
        <strain evidence="2">FD-334 SS-4</strain>
    </source>
</reference>
<evidence type="ECO:0000313" key="2">
    <source>
        <dbReference type="Proteomes" id="UP000054270"/>
    </source>
</evidence>
<proteinExistence type="predicted"/>
<dbReference type="OMA" id="MAVATRH"/>
<dbReference type="STRING" id="945553.A0A0D2KGP2"/>
<dbReference type="EMBL" id="KN817723">
    <property type="protein sequence ID" value="KJA13677.1"/>
    <property type="molecule type" value="Genomic_DNA"/>
</dbReference>
<dbReference type="AlphaFoldDB" id="A0A0D2KGP2"/>
<feature type="non-terminal residue" evidence="1">
    <location>
        <position position="1"/>
    </location>
</feature>
<feature type="non-terminal residue" evidence="1">
    <location>
        <position position="157"/>
    </location>
</feature>
<dbReference type="OrthoDB" id="3205788at2759"/>
<evidence type="ECO:0000313" key="1">
    <source>
        <dbReference type="EMBL" id="KJA13677.1"/>
    </source>
</evidence>
<sequence length="157" mass="18593">YHGDDDPVKFLKFVAQCKRFVREAGLAPEDQVARCANFLHGKAYKYYATMISMEENNWSLEKFLTGIYDYCFPPDFRLKQRRKLDEFRQGNLLVKTYAAELELLFRLVGDVTDIQKVDKLWNGLRRELRQALWREGLDFKTSKWDEVMAVATRHEMA</sequence>
<keyword evidence="2" id="KW-1185">Reference proteome</keyword>
<organism evidence="1 2">
    <name type="scientific">Hypholoma sublateritium (strain FD-334 SS-4)</name>
    <dbReference type="NCBI Taxonomy" id="945553"/>
    <lineage>
        <taxon>Eukaryota</taxon>
        <taxon>Fungi</taxon>
        <taxon>Dikarya</taxon>
        <taxon>Basidiomycota</taxon>
        <taxon>Agaricomycotina</taxon>
        <taxon>Agaricomycetes</taxon>
        <taxon>Agaricomycetidae</taxon>
        <taxon>Agaricales</taxon>
        <taxon>Agaricineae</taxon>
        <taxon>Strophariaceae</taxon>
        <taxon>Hypholoma</taxon>
    </lineage>
</organism>
<protein>
    <recommendedName>
        <fullName evidence="3">Retrotransposon gag domain-containing protein</fullName>
    </recommendedName>
</protein>